<evidence type="ECO:0000313" key="2">
    <source>
        <dbReference type="Proteomes" id="UP000308197"/>
    </source>
</evidence>
<keyword evidence="2" id="KW-1185">Reference proteome</keyword>
<accession>A0A5C3NTS5</accession>
<proteinExistence type="predicted"/>
<sequence>MASPAPRHYPVDPPPPHATNDYYMQGIPGYDMSVAFFMPYCSWEHHDHSPGAGVATPAGEGAIGTPLETTQDFGYTAYPTLPNPPSEALSALGASHPAMNPIDSQMENITHFTSTFHNWGTPVSPAGPLLGSQWVDHEQNDLSMQAMTHNHT</sequence>
<dbReference type="Proteomes" id="UP000308197">
    <property type="component" value="Unassembled WGS sequence"/>
</dbReference>
<dbReference type="InParanoid" id="A0A5C3NTS5"/>
<protein>
    <submittedName>
        <fullName evidence="1">Uncharacterized protein</fullName>
    </submittedName>
</protein>
<name>A0A5C3NTS5_9APHY</name>
<evidence type="ECO:0000313" key="1">
    <source>
        <dbReference type="EMBL" id="TFK80179.1"/>
    </source>
</evidence>
<gene>
    <name evidence="1" type="ORF">K466DRAFT_667790</name>
</gene>
<organism evidence="1 2">
    <name type="scientific">Polyporus arcularius HHB13444</name>
    <dbReference type="NCBI Taxonomy" id="1314778"/>
    <lineage>
        <taxon>Eukaryota</taxon>
        <taxon>Fungi</taxon>
        <taxon>Dikarya</taxon>
        <taxon>Basidiomycota</taxon>
        <taxon>Agaricomycotina</taxon>
        <taxon>Agaricomycetes</taxon>
        <taxon>Polyporales</taxon>
        <taxon>Polyporaceae</taxon>
        <taxon>Polyporus</taxon>
    </lineage>
</organism>
<reference evidence="1 2" key="1">
    <citation type="journal article" date="2019" name="Nat. Ecol. Evol.">
        <title>Megaphylogeny resolves global patterns of mushroom evolution.</title>
        <authorList>
            <person name="Varga T."/>
            <person name="Krizsan K."/>
            <person name="Foldi C."/>
            <person name="Dima B."/>
            <person name="Sanchez-Garcia M."/>
            <person name="Sanchez-Ramirez S."/>
            <person name="Szollosi G.J."/>
            <person name="Szarkandi J.G."/>
            <person name="Papp V."/>
            <person name="Albert L."/>
            <person name="Andreopoulos W."/>
            <person name="Angelini C."/>
            <person name="Antonin V."/>
            <person name="Barry K.W."/>
            <person name="Bougher N.L."/>
            <person name="Buchanan P."/>
            <person name="Buyck B."/>
            <person name="Bense V."/>
            <person name="Catcheside P."/>
            <person name="Chovatia M."/>
            <person name="Cooper J."/>
            <person name="Damon W."/>
            <person name="Desjardin D."/>
            <person name="Finy P."/>
            <person name="Geml J."/>
            <person name="Haridas S."/>
            <person name="Hughes K."/>
            <person name="Justo A."/>
            <person name="Karasinski D."/>
            <person name="Kautmanova I."/>
            <person name="Kiss B."/>
            <person name="Kocsube S."/>
            <person name="Kotiranta H."/>
            <person name="LaButti K.M."/>
            <person name="Lechner B.E."/>
            <person name="Liimatainen K."/>
            <person name="Lipzen A."/>
            <person name="Lukacs Z."/>
            <person name="Mihaltcheva S."/>
            <person name="Morgado L.N."/>
            <person name="Niskanen T."/>
            <person name="Noordeloos M.E."/>
            <person name="Ohm R.A."/>
            <person name="Ortiz-Santana B."/>
            <person name="Ovrebo C."/>
            <person name="Racz N."/>
            <person name="Riley R."/>
            <person name="Savchenko A."/>
            <person name="Shiryaev A."/>
            <person name="Soop K."/>
            <person name="Spirin V."/>
            <person name="Szebenyi C."/>
            <person name="Tomsovsky M."/>
            <person name="Tulloss R.E."/>
            <person name="Uehling J."/>
            <person name="Grigoriev I.V."/>
            <person name="Vagvolgyi C."/>
            <person name="Papp T."/>
            <person name="Martin F.M."/>
            <person name="Miettinen O."/>
            <person name="Hibbett D.S."/>
            <person name="Nagy L.G."/>
        </authorList>
    </citation>
    <scope>NUCLEOTIDE SEQUENCE [LARGE SCALE GENOMIC DNA]</scope>
    <source>
        <strain evidence="1 2">HHB13444</strain>
    </source>
</reference>
<dbReference type="EMBL" id="ML211828">
    <property type="protein sequence ID" value="TFK80179.1"/>
    <property type="molecule type" value="Genomic_DNA"/>
</dbReference>
<dbReference type="AlphaFoldDB" id="A0A5C3NTS5"/>